<keyword evidence="1" id="KW-0812">Transmembrane</keyword>
<feature type="transmembrane region" description="Helical" evidence="1">
    <location>
        <begin position="993"/>
        <end position="1016"/>
    </location>
</feature>
<feature type="chain" id="PRO_5042158749" evidence="2">
    <location>
        <begin position="22"/>
        <end position="1110"/>
    </location>
</feature>
<dbReference type="Proteomes" id="UP001190700">
    <property type="component" value="Unassembled WGS sequence"/>
</dbReference>
<comment type="caution">
    <text evidence="3">The sequence shown here is derived from an EMBL/GenBank/DDBJ whole genome shotgun (WGS) entry which is preliminary data.</text>
</comment>
<dbReference type="PANTHER" id="PTHR35580:SF1">
    <property type="entry name" value="PHYTASE-LIKE DOMAIN-CONTAINING PROTEIN"/>
    <property type="match status" value="1"/>
</dbReference>
<gene>
    <name evidence="3" type="ORF">CYMTET_11989</name>
</gene>
<evidence type="ECO:0000256" key="2">
    <source>
        <dbReference type="SAM" id="SignalP"/>
    </source>
</evidence>
<protein>
    <submittedName>
        <fullName evidence="3">Uncharacterized protein</fullName>
    </submittedName>
</protein>
<dbReference type="PANTHER" id="PTHR35580">
    <property type="entry name" value="CELL SURFACE GLYCOPROTEIN (S-LAYER PROTEIN)-LIKE PROTEIN"/>
    <property type="match status" value="1"/>
</dbReference>
<dbReference type="Gene3D" id="2.120.10.30">
    <property type="entry name" value="TolB, C-terminal domain"/>
    <property type="match status" value="3"/>
</dbReference>
<dbReference type="InterPro" id="IPR011042">
    <property type="entry name" value="6-blade_b-propeller_TolB-like"/>
</dbReference>
<feature type="signal peptide" evidence="2">
    <location>
        <begin position="1"/>
        <end position="21"/>
    </location>
</feature>
<keyword evidence="2" id="KW-0732">Signal</keyword>
<keyword evidence="4" id="KW-1185">Reference proteome</keyword>
<evidence type="ECO:0000313" key="4">
    <source>
        <dbReference type="Proteomes" id="UP001190700"/>
    </source>
</evidence>
<accession>A0AAE0GLA6</accession>
<organism evidence="3 4">
    <name type="scientific">Cymbomonas tetramitiformis</name>
    <dbReference type="NCBI Taxonomy" id="36881"/>
    <lineage>
        <taxon>Eukaryota</taxon>
        <taxon>Viridiplantae</taxon>
        <taxon>Chlorophyta</taxon>
        <taxon>Pyramimonadophyceae</taxon>
        <taxon>Pyramimonadales</taxon>
        <taxon>Pyramimonadaceae</taxon>
        <taxon>Cymbomonas</taxon>
    </lineage>
</organism>
<reference evidence="3 4" key="1">
    <citation type="journal article" date="2015" name="Genome Biol. Evol.">
        <title>Comparative Genomics of a Bacterivorous Green Alga Reveals Evolutionary Causalities and Consequences of Phago-Mixotrophic Mode of Nutrition.</title>
        <authorList>
            <person name="Burns J.A."/>
            <person name="Paasch A."/>
            <person name="Narechania A."/>
            <person name="Kim E."/>
        </authorList>
    </citation>
    <scope>NUCLEOTIDE SEQUENCE [LARGE SCALE GENOMIC DNA]</scope>
    <source>
        <strain evidence="3 4">PLY_AMNH</strain>
    </source>
</reference>
<keyword evidence="1" id="KW-1133">Transmembrane helix</keyword>
<sequence length="1110" mass="118306">MKWQLPHWIAIFMVFTQKASAQTEGIVTNFVGDANPGYTNGFGITAEVNEPRSMSMRGGNEYFYVADTENFVIRKVAVASGEVTTIAGTYTATQGYAPSCKIRQEECRNGIATYAEFAWPSGVAYSHADNTLYVADKSYWPKIRKVDFATDTVSIVAGNQSNAVRDGTGTEASFSDPQRLTLTADGRQIYVAEFSITDDRGSHDGTGSAIRRVTISSDVEKCRPVQTTRAHGCKPSPSSGKVETIAGGRYFDQQDGVGTWASFTQLQDIDVTRDGSILFAAEYDRIRTVETSSGVVRTIWTYDGGSALSEYGAAVGVAIASDGTTLYFANAADSVVNELNTVNGNVSVLAGEVYGNSDGTGTGAMFARPREIVLQDDGLFAYVLDVHRIRQVSTVPPEANNQEYSLHIRKPQVANAYAVATDITGNAYVTGAVYNISGSGTWNMFVHKINAAGTELWTFTSSGVEVEDGRAIVVEDATSLNPNILVTGRFSTRATFGGFELNAANNSWDMFVAKMSDEGVVLWANAGGGWNNDMAWGIAPYGGGRTDTDMLVVGEFKSELFTFGGSAVENKGGANMHKDIFVMKIAPTGSLLWVSAYGGEVDDYALAVSLDAYGDGYITGGVKSQMATFDSWELSADTRAGGLADAFVAKVSADGTLLWVLTEGGPGNDEIKGVSALNSGMGCIAAGFFTETATFGDVVVTSQGRTDGMVMRLSADGAVTWLTAVGGEGTDMARAIELDEESNAFVAGSFAGTASFAGIEIQANGAAGDADDKDAFLMKVSHAGSVEMVVPGGGAEPDYGYGVALAETDSGGKLVFSVGYFQGTGTFGRYKETVLQSAGAGAFLTKLLHQIPPPPSPGATVEVVLAFAATSFPEGFDDELLKSMVEVMDWRNKDPDIIEHIFILQTSNQINEHGANETWVLLEVWLPSEKDAEDYAVNADRYGVKTFQESSWFSTRLLVPEFLEIRLFSDRGDTLERTLPESDDPILVVSDEVSYGIIAAMCFIAGISAGGPIYYFHKKRSTISRVFDAAYSDSVPFNAEDNVFSKKDKQMAIAPVAASASEIVLHPQNEPSAAISVANEQSNAGETAIQIPAEDEALLSQSNEGTRPPC</sequence>
<dbReference type="AlphaFoldDB" id="A0AAE0GLA6"/>
<keyword evidence="1" id="KW-0472">Membrane</keyword>
<evidence type="ECO:0000313" key="3">
    <source>
        <dbReference type="EMBL" id="KAK3280164.1"/>
    </source>
</evidence>
<evidence type="ECO:0000256" key="1">
    <source>
        <dbReference type="SAM" id="Phobius"/>
    </source>
</evidence>
<proteinExistence type="predicted"/>
<dbReference type="InterPro" id="IPR052918">
    <property type="entry name" value="Motility_Chemotaxis_Reg"/>
</dbReference>
<dbReference type="EMBL" id="LGRX02004506">
    <property type="protein sequence ID" value="KAK3280164.1"/>
    <property type="molecule type" value="Genomic_DNA"/>
</dbReference>
<name>A0AAE0GLA6_9CHLO</name>
<dbReference type="SUPFAM" id="SSF63829">
    <property type="entry name" value="Calcium-dependent phosphotriesterase"/>
    <property type="match status" value="1"/>
</dbReference>